<comment type="caution">
    <text evidence="2">The sequence shown here is derived from an EMBL/GenBank/DDBJ whole genome shotgun (WGS) entry which is preliminary data.</text>
</comment>
<proteinExistence type="predicted"/>
<evidence type="ECO:0000256" key="1">
    <source>
        <dbReference type="SAM" id="SignalP"/>
    </source>
</evidence>
<gene>
    <name evidence="2" type="ORF">E2C01_051858</name>
</gene>
<dbReference type="AlphaFoldDB" id="A0A5B7GC48"/>
<feature type="chain" id="PRO_5023045036" evidence="1">
    <location>
        <begin position="19"/>
        <end position="42"/>
    </location>
</feature>
<dbReference type="EMBL" id="VSRR010015150">
    <property type="protein sequence ID" value="MPC57870.1"/>
    <property type="molecule type" value="Genomic_DNA"/>
</dbReference>
<name>A0A5B7GC48_PORTR</name>
<keyword evidence="1" id="KW-0732">Signal</keyword>
<evidence type="ECO:0000313" key="2">
    <source>
        <dbReference type="EMBL" id="MPC57870.1"/>
    </source>
</evidence>
<organism evidence="2 3">
    <name type="scientific">Portunus trituberculatus</name>
    <name type="common">Swimming crab</name>
    <name type="synonym">Neptunus trituberculatus</name>
    <dbReference type="NCBI Taxonomy" id="210409"/>
    <lineage>
        <taxon>Eukaryota</taxon>
        <taxon>Metazoa</taxon>
        <taxon>Ecdysozoa</taxon>
        <taxon>Arthropoda</taxon>
        <taxon>Crustacea</taxon>
        <taxon>Multicrustacea</taxon>
        <taxon>Malacostraca</taxon>
        <taxon>Eumalacostraca</taxon>
        <taxon>Eucarida</taxon>
        <taxon>Decapoda</taxon>
        <taxon>Pleocyemata</taxon>
        <taxon>Brachyura</taxon>
        <taxon>Eubrachyura</taxon>
        <taxon>Portunoidea</taxon>
        <taxon>Portunidae</taxon>
        <taxon>Portuninae</taxon>
        <taxon>Portunus</taxon>
    </lineage>
</organism>
<dbReference type="Proteomes" id="UP000324222">
    <property type="component" value="Unassembled WGS sequence"/>
</dbReference>
<reference evidence="2 3" key="1">
    <citation type="submission" date="2019-05" db="EMBL/GenBank/DDBJ databases">
        <title>Another draft genome of Portunus trituberculatus and its Hox gene families provides insights of decapod evolution.</title>
        <authorList>
            <person name="Jeong J.-H."/>
            <person name="Song I."/>
            <person name="Kim S."/>
            <person name="Choi T."/>
            <person name="Kim D."/>
            <person name="Ryu S."/>
            <person name="Kim W."/>
        </authorList>
    </citation>
    <scope>NUCLEOTIDE SEQUENCE [LARGE SCALE GENOMIC DNA]</scope>
    <source>
        <tissue evidence="2">Muscle</tissue>
    </source>
</reference>
<evidence type="ECO:0000313" key="3">
    <source>
        <dbReference type="Proteomes" id="UP000324222"/>
    </source>
</evidence>
<protein>
    <submittedName>
        <fullName evidence="2">Uncharacterized protein</fullName>
    </submittedName>
</protein>
<keyword evidence="3" id="KW-1185">Reference proteome</keyword>
<feature type="signal peptide" evidence="1">
    <location>
        <begin position="1"/>
        <end position="18"/>
    </location>
</feature>
<accession>A0A5B7GC48</accession>
<sequence length="42" mass="4894">MTCFHFFFLVIIWQFDTASEIYVGIRIVKIMAINLLTSINPS</sequence>